<dbReference type="OrthoDB" id="3173428at2"/>
<evidence type="ECO:0000313" key="2">
    <source>
        <dbReference type="EMBL" id="TDC46403.1"/>
    </source>
</evidence>
<gene>
    <name evidence="2" type="ORF">E1212_26975</name>
</gene>
<dbReference type="AlphaFoldDB" id="A0A4R4RDF6"/>
<dbReference type="Gene3D" id="3.20.20.140">
    <property type="entry name" value="Metal-dependent hydrolases"/>
    <property type="match status" value="1"/>
</dbReference>
<reference evidence="2 3" key="1">
    <citation type="submission" date="2019-02" db="EMBL/GenBank/DDBJ databases">
        <title>Draft genome sequences of novel Actinobacteria.</title>
        <authorList>
            <person name="Sahin N."/>
            <person name="Ay H."/>
            <person name="Saygin H."/>
        </authorList>
    </citation>
    <scope>NUCLEOTIDE SEQUENCE [LARGE SCALE GENOMIC DNA]</scope>
    <source>
        <strain evidence="2 3">KC603</strain>
    </source>
</reference>
<proteinExistence type="predicted"/>
<name>A0A4R4RDF6_9ACTN</name>
<evidence type="ECO:0000313" key="3">
    <source>
        <dbReference type="Proteomes" id="UP000295621"/>
    </source>
</evidence>
<dbReference type="InterPro" id="IPR033932">
    <property type="entry name" value="YtcJ-like"/>
</dbReference>
<sequence length="544" mass="57541">MSDGDLLLRGGRVWGAGPDADAVLVHGRRIAAVGRGEDLVSPGAVVLDLAGRWVLPGFTDSHTHFHRTAILAEHFLDFAERHPADSIAALLEVVAARRAVTPPGAWIQGDNLGPAALAERRFPTRGELDSVAPDHPVLLRGTGKHVVAANSLALRLAGIDAATPDPPGGHIERDEAGEPTGVLHERAKLRLDTTRTDTVVPGLSEADRLSALAAGVARLHALGITAIHEITRTADEFADYQRLRGSSSGLGVRVRAYVRVVEGQATLDDLAAVGVRSGLGDDLLRLGGVKVSVDGSDEHRNAALHEDYPGHPGQRGLIRIEADELDGVVRRAHRLGLQTAVHAIGPRAVDLALHAFAGIGDPDGVRRLRHRVEHAYLPPRPGQLETMRDLGLVLSTQPAFLEAIGDGWLEIFGAEAGPRMLPLRTALDLGLVVQANSDAPCARLDPLVGLRAAVRRTTRSGTHLGAAEAVTVAEAVDLYTRAPAWTAHEEDRRGAVEAGLLADLTVVSGDPVAELDTLTVDGTVVDGRLVFSRFTDPTTEVASP</sequence>
<dbReference type="Gene3D" id="3.10.310.70">
    <property type="match status" value="1"/>
</dbReference>
<dbReference type="Gene3D" id="2.30.40.10">
    <property type="entry name" value="Urease, subunit C, domain 1"/>
    <property type="match status" value="1"/>
</dbReference>
<organism evidence="2 3">
    <name type="scientific">Jiangella ureilytica</name>
    <dbReference type="NCBI Taxonomy" id="2530374"/>
    <lineage>
        <taxon>Bacteria</taxon>
        <taxon>Bacillati</taxon>
        <taxon>Actinomycetota</taxon>
        <taxon>Actinomycetes</taxon>
        <taxon>Jiangellales</taxon>
        <taxon>Jiangellaceae</taxon>
        <taxon>Jiangella</taxon>
    </lineage>
</organism>
<evidence type="ECO:0000259" key="1">
    <source>
        <dbReference type="Pfam" id="PF07969"/>
    </source>
</evidence>
<dbReference type="RefSeq" id="WP_131988280.1">
    <property type="nucleotide sequence ID" value="NZ_SMKL01000099.1"/>
</dbReference>
<protein>
    <submittedName>
        <fullName evidence="2">Amidohydrolase</fullName>
    </submittedName>
</protein>
<dbReference type="InterPro" id="IPR013108">
    <property type="entry name" value="Amidohydro_3"/>
</dbReference>
<feature type="domain" description="Amidohydrolase 3" evidence="1">
    <location>
        <begin position="46"/>
        <end position="531"/>
    </location>
</feature>
<dbReference type="InterPro" id="IPR011059">
    <property type="entry name" value="Metal-dep_hydrolase_composite"/>
</dbReference>
<dbReference type="PANTHER" id="PTHR22642">
    <property type="entry name" value="IMIDAZOLONEPROPIONASE"/>
    <property type="match status" value="1"/>
</dbReference>
<accession>A0A4R4RDF6</accession>
<dbReference type="InterPro" id="IPR032466">
    <property type="entry name" value="Metal_Hydrolase"/>
</dbReference>
<dbReference type="CDD" id="cd01300">
    <property type="entry name" value="YtcJ_like"/>
    <property type="match status" value="1"/>
</dbReference>
<keyword evidence="2" id="KW-0378">Hydrolase</keyword>
<dbReference type="SUPFAM" id="SSF51338">
    <property type="entry name" value="Composite domain of metallo-dependent hydrolases"/>
    <property type="match status" value="1"/>
</dbReference>
<dbReference type="Proteomes" id="UP000295621">
    <property type="component" value="Unassembled WGS sequence"/>
</dbReference>
<dbReference type="SUPFAM" id="SSF51556">
    <property type="entry name" value="Metallo-dependent hydrolases"/>
    <property type="match status" value="1"/>
</dbReference>
<keyword evidence="3" id="KW-1185">Reference proteome</keyword>
<dbReference type="EMBL" id="SMKL01000099">
    <property type="protein sequence ID" value="TDC46403.1"/>
    <property type="molecule type" value="Genomic_DNA"/>
</dbReference>
<dbReference type="GO" id="GO:0016810">
    <property type="term" value="F:hydrolase activity, acting on carbon-nitrogen (but not peptide) bonds"/>
    <property type="evidence" value="ECO:0007669"/>
    <property type="project" value="InterPro"/>
</dbReference>
<dbReference type="Pfam" id="PF07969">
    <property type="entry name" value="Amidohydro_3"/>
    <property type="match status" value="1"/>
</dbReference>
<comment type="caution">
    <text evidence="2">The sequence shown here is derived from an EMBL/GenBank/DDBJ whole genome shotgun (WGS) entry which is preliminary data.</text>
</comment>
<dbReference type="PANTHER" id="PTHR22642:SF2">
    <property type="entry name" value="PROTEIN LONG AFTER FAR-RED 3"/>
    <property type="match status" value="1"/>
</dbReference>